<dbReference type="CDD" id="cd03443">
    <property type="entry name" value="PaaI_thioesterase"/>
    <property type="match status" value="1"/>
</dbReference>
<protein>
    <submittedName>
        <fullName evidence="4">PaaI family thioesterase</fullName>
        <ecNumber evidence="4">3.1.2.-</ecNumber>
    </submittedName>
</protein>
<evidence type="ECO:0000313" key="4">
    <source>
        <dbReference type="EMBL" id="MDR4125227.1"/>
    </source>
</evidence>
<dbReference type="EC" id="3.1.2.-" evidence="4"/>
<keyword evidence="5" id="KW-1185">Reference proteome</keyword>
<comment type="caution">
    <text evidence="4">The sequence shown here is derived from an EMBL/GenBank/DDBJ whole genome shotgun (WGS) entry which is preliminary data.</text>
</comment>
<dbReference type="PANTHER" id="PTHR21660:SF1">
    <property type="entry name" value="ACYL-COENZYME A THIOESTERASE 13"/>
    <property type="match status" value="1"/>
</dbReference>
<dbReference type="EMBL" id="JAUZQE010000007">
    <property type="protein sequence ID" value="MDR4125227.1"/>
    <property type="molecule type" value="Genomic_DNA"/>
</dbReference>
<keyword evidence="2 4" id="KW-0378">Hydrolase</keyword>
<dbReference type="Proteomes" id="UP001232156">
    <property type="component" value="Unassembled WGS sequence"/>
</dbReference>
<dbReference type="InterPro" id="IPR039298">
    <property type="entry name" value="ACOT13"/>
</dbReference>
<gene>
    <name evidence="4" type="ORF">Q8947_04405</name>
</gene>
<reference evidence="4 5" key="1">
    <citation type="submission" date="2023-08" db="EMBL/GenBank/DDBJ databases">
        <title>Alcaligenaceae gen. nov., a novel taxon isolated from the sludge of Yixing Pesticide Factory.</title>
        <authorList>
            <person name="Ruan L."/>
        </authorList>
    </citation>
    <scope>NUCLEOTIDE SEQUENCE [LARGE SCALE GENOMIC DNA]</scope>
    <source>
        <strain evidence="4 5">LG-2</strain>
    </source>
</reference>
<dbReference type="InterPro" id="IPR029069">
    <property type="entry name" value="HotDog_dom_sf"/>
</dbReference>
<evidence type="ECO:0000313" key="5">
    <source>
        <dbReference type="Proteomes" id="UP001232156"/>
    </source>
</evidence>
<dbReference type="Pfam" id="PF03061">
    <property type="entry name" value="4HBT"/>
    <property type="match status" value="1"/>
</dbReference>
<evidence type="ECO:0000256" key="1">
    <source>
        <dbReference type="ARBA" id="ARBA00008324"/>
    </source>
</evidence>
<feature type="domain" description="Thioesterase" evidence="3">
    <location>
        <begin position="62"/>
        <end position="133"/>
    </location>
</feature>
<proteinExistence type="inferred from homology"/>
<dbReference type="Gene3D" id="3.10.129.10">
    <property type="entry name" value="Hotdog Thioesterase"/>
    <property type="match status" value="1"/>
</dbReference>
<organism evidence="4 5">
    <name type="scientific">Yanghanlia caeni</name>
    <dbReference type="NCBI Taxonomy" id="3064283"/>
    <lineage>
        <taxon>Bacteria</taxon>
        <taxon>Pseudomonadati</taxon>
        <taxon>Pseudomonadota</taxon>
        <taxon>Betaproteobacteria</taxon>
        <taxon>Burkholderiales</taxon>
        <taxon>Alcaligenaceae</taxon>
        <taxon>Yanghanlia</taxon>
    </lineage>
</organism>
<evidence type="ECO:0000259" key="3">
    <source>
        <dbReference type="Pfam" id="PF03061"/>
    </source>
</evidence>
<dbReference type="RefSeq" id="WP_347286550.1">
    <property type="nucleotide sequence ID" value="NZ_JAUZQE010000007.1"/>
</dbReference>
<evidence type="ECO:0000256" key="2">
    <source>
        <dbReference type="ARBA" id="ARBA00022801"/>
    </source>
</evidence>
<dbReference type="PANTHER" id="PTHR21660">
    <property type="entry name" value="THIOESTERASE SUPERFAMILY MEMBER-RELATED"/>
    <property type="match status" value="1"/>
</dbReference>
<dbReference type="InterPro" id="IPR006683">
    <property type="entry name" value="Thioestr_dom"/>
</dbReference>
<comment type="similarity">
    <text evidence="1">Belongs to the thioesterase PaaI family.</text>
</comment>
<dbReference type="InterPro" id="IPR003736">
    <property type="entry name" value="PAAI_dom"/>
</dbReference>
<accession>A0ABU1D4M3</accession>
<sequence>MDIHSSTPSVPEHAEHAALYERIGASFARQNAMALIKARLAAVSTGSVEIRMPHWNGVEQQHGFVHGGIVSTIADSAAGYAAMSVTPEGASVLSVEFKLNMMAPAQGDELVARGKVVRSGRTLIVTQAEVFAVAQGRETLCALMQQTIMVMHDKAEK</sequence>
<name>A0ABU1D4M3_9BURK</name>
<dbReference type="GO" id="GO:0016787">
    <property type="term" value="F:hydrolase activity"/>
    <property type="evidence" value="ECO:0007669"/>
    <property type="project" value="UniProtKB-KW"/>
</dbReference>
<dbReference type="NCBIfam" id="TIGR00369">
    <property type="entry name" value="unchar_dom_1"/>
    <property type="match status" value="1"/>
</dbReference>
<dbReference type="SUPFAM" id="SSF54637">
    <property type="entry name" value="Thioesterase/thiol ester dehydrase-isomerase"/>
    <property type="match status" value="1"/>
</dbReference>